<name>A0A6B9L981_9CAUD</name>
<evidence type="ECO:0000313" key="2">
    <source>
        <dbReference type="Proteomes" id="UP000465063"/>
    </source>
</evidence>
<organism evidence="1 2">
    <name type="scientific">Flavobacterium phage vB_FspM_pippi8-1</name>
    <dbReference type="NCBI Taxonomy" id="2686244"/>
    <lineage>
        <taxon>Viruses</taxon>
        <taxon>Duplodnaviria</taxon>
        <taxon>Heunggongvirae</taxon>
        <taxon>Uroviricota</taxon>
        <taxon>Caudoviricetes</taxon>
        <taxon>Winoviridae</taxon>
        <taxon>Pippivirus</taxon>
        <taxon>Pippivirus pippi</taxon>
    </lineage>
</organism>
<dbReference type="EMBL" id="MN812205">
    <property type="protein sequence ID" value="QHB38607.1"/>
    <property type="molecule type" value="Genomic_DNA"/>
</dbReference>
<protein>
    <submittedName>
        <fullName evidence="1">Structural protein</fullName>
    </submittedName>
</protein>
<dbReference type="Proteomes" id="UP000465063">
    <property type="component" value="Segment"/>
</dbReference>
<proteinExistence type="predicted"/>
<accession>A0A6B9L981</accession>
<reference evidence="1 2" key="1">
    <citation type="journal article" date="2020" name="Viruses">
        <title>Diversity and Host Interactions Among Virulent and Temperate Baltic Sea Flavobacterium Phages.</title>
        <authorList>
            <person name="Nilsson E."/>
            <person name="Bayfield O.W."/>
            <person name="Lundin D."/>
            <person name="Antson A.A."/>
            <person name="Holmfeldt K."/>
        </authorList>
    </citation>
    <scope>NUCLEOTIDE SEQUENCE [LARGE SCALE GENOMIC DNA]</scope>
</reference>
<keyword evidence="2" id="KW-1185">Reference proteome</keyword>
<sequence>MAEIADILKQLGKNNEEIYSVVCTVTEIDEEKRIISVKPNNNSAEVFDVRLQTVVSGALGLVYFPKMSSEVIITFLSKELAYVALYSEIEKVQLNIGDFSLFFDATNANLSSENIDVIATNTEISSDNITVNATSTEINSDNVTVNATSTETNSQTTKFSSSSFEVEGTSVKITAPSIALMGAAINLTGAVTIAGATAINGAITINGGGNGGLPLGGALVSQLNSLKADISNLKQKFNSWTPSSNDGGAALKSQLAGWSPNVTPVTAAAISNPQITQ</sequence>
<gene>
    <name evidence="1" type="ORF">pippi81_gp043</name>
</gene>
<evidence type="ECO:0000313" key="1">
    <source>
        <dbReference type="EMBL" id="QHB38607.1"/>
    </source>
</evidence>